<evidence type="ECO:0000256" key="6">
    <source>
        <dbReference type="SAM" id="MobiDB-lite"/>
    </source>
</evidence>
<dbReference type="InterPro" id="IPR006050">
    <property type="entry name" value="DNA_photolyase_N"/>
</dbReference>
<keyword evidence="9" id="KW-1185">Reference proteome</keyword>
<dbReference type="GO" id="GO:0003904">
    <property type="term" value="F:deoxyribodipyrimidine photo-lyase activity"/>
    <property type="evidence" value="ECO:0007669"/>
    <property type="project" value="TreeGrafter"/>
</dbReference>
<dbReference type="Pfam" id="PF00875">
    <property type="entry name" value="DNA_photolyase"/>
    <property type="match status" value="1"/>
</dbReference>
<keyword evidence="3 4" id="KW-0274">FAD</keyword>
<evidence type="ECO:0000259" key="7">
    <source>
        <dbReference type="PROSITE" id="PS51645"/>
    </source>
</evidence>
<dbReference type="RefSeq" id="WP_110130042.1">
    <property type="nucleotide sequence ID" value="NZ_QHJQ01000002.1"/>
</dbReference>
<feature type="region of interest" description="Disordered" evidence="6">
    <location>
        <begin position="473"/>
        <end position="512"/>
    </location>
</feature>
<name>A0A317ZNX4_9BACT</name>
<feature type="compositionally biased region" description="Basic and acidic residues" evidence="6">
    <location>
        <begin position="498"/>
        <end position="512"/>
    </location>
</feature>
<organism evidence="8 9">
    <name type="scientific">Coraliomargarita sinensis</name>
    <dbReference type="NCBI Taxonomy" id="2174842"/>
    <lineage>
        <taxon>Bacteria</taxon>
        <taxon>Pseudomonadati</taxon>
        <taxon>Verrucomicrobiota</taxon>
        <taxon>Opitutia</taxon>
        <taxon>Puniceicoccales</taxon>
        <taxon>Coraliomargaritaceae</taxon>
        <taxon>Coraliomargarita</taxon>
    </lineage>
</organism>
<dbReference type="PRINTS" id="PR00147">
    <property type="entry name" value="DNAPHOTLYASE"/>
</dbReference>
<sequence>MSEALQCVWFKRDLRLRDHAPLARAAETGPVLPLYIIEPEVIEAPDFDAMHWQFIRESLNDLQRNLRKVGLELQVLQGNAVQVFADLHAEFGLDGLWAHEETGNAITFERDRAVADWAKHAGLAFREIPQNGVVRRLKERDGWARIWERRMSQAIPEMPEQISSVDGLCPSAIPDAAELGLEASDRALDLRGGECEAHRVLESFIKGRGDRYHREMSSPNTAYESCSRLSPYLAWGCISMRTVVQKLRAAAGDAIPKVAARSFLSRCHWHCHFMQKLESEPAIEFHAFNRACDDLRPRKVDAGRLEAWQSGRTGYPFVDACMRALKARGWINFRMRAMLVSFASYHLWLDWRHFKDWLACQFIDYEPGIHISQIQMQSGLTGINTLRIYNPVKQGKDHDPEGEFIRHWVPELRRVDTTDIHEPWKMPDLMQLESSCRLGEDYPYPIVDHLEAVRHARAQFSVLRKRDDYWESSKEVMRRHGSRKSSENRRRPKRPKRKSDGQTEISLHDEET</sequence>
<dbReference type="GO" id="GO:0071949">
    <property type="term" value="F:FAD binding"/>
    <property type="evidence" value="ECO:0007669"/>
    <property type="project" value="TreeGrafter"/>
</dbReference>
<dbReference type="InterPro" id="IPR036155">
    <property type="entry name" value="Crypto/Photolyase_N_sf"/>
</dbReference>
<gene>
    <name evidence="8" type="ORF">DDZ13_03495</name>
</gene>
<dbReference type="InterPro" id="IPR014729">
    <property type="entry name" value="Rossmann-like_a/b/a_fold"/>
</dbReference>
<dbReference type="Proteomes" id="UP000247099">
    <property type="component" value="Unassembled WGS sequence"/>
</dbReference>
<keyword evidence="8" id="KW-0456">Lyase</keyword>
<dbReference type="InterPro" id="IPR002081">
    <property type="entry name" value="Cryptochrome/DNA_photolyase_1"/>
</dbReference>
<comment type="cofactor">
    <cofactor evidence="1">
        <name>(6R)-5,10-methylene-5,6,7,8-tetrahydrofolate</name>
        <dbReference type="ChEBI" id="CHEBI:15636"/>
    </cofactor>
</comment>
<evidence type="ECO:0000256" key="5">
    <source>
        <dbReference type="RuleBase" id="RU004182"/>
    </source>
</evidence>
<dbReference type="Gene3D" id="3.40.50.620">
    <property type="entry name" value="HUPs"/>
    <property type="match status" value="1"/>
</dbReference>
<dbReference type="Gene3D" id="1.25.40.80">
    <property type="match status" value="1"/>
</dbReference>
<keyword evidence="5" id="KW-0157">Chromophore</keyword>
<evidence type="ECO:0000313" key="8">
    <source>
        <dbReference type="EMBL" id="PXA05041.1"/>
    </source>
</evidence>
<evidence type="ECO:0000256" key="2">
    <source>
        <dbReference type="ARBA" id="ARBA00022630"/>
    </source>
</evidence>
<feature type="binding site" evidence="4">
    <location>
        <position position="263"/>
    </location>
    <ligand>
        <name>FAD</name>
        <dbReference type="ChEBI" id="CHEBI:57692"/>
    </ligand>
</feature>
<evidence type="ECO:0000256" key="1">
    <source>
        <dbReference type="ARBA" id="ARBA00001932"/>
    </source>
</evidence>
<dbReference type="PANTHER" id="PTHR11455">
    <property type="entry name" value="CRYPTOCHROME"/>
    <property type="match status" value="1"/>
</dbReference>
<evidence type="ECO:0000256" key="4">
    <source>
        <dbReference type="PIRSR" id="PIRSR602081-1"/>
    </source>
</evidence>
<dbReference type="InParanoid" id="A0A317ZNX4"/>
<comment type="caution">
    <text evidence="8">The sequence shown here is derived from an EMBL/GenBank/DDBJ whole genome shotgun (WGS) entry which is preliminary data.</text>
</comment>
<dbReference type="GO" id="GO:0003677">
    <property type="term" value="F:DNA binding"/>
    <property type="evidence" value="ECO:0007669"/>
    <property type="project" value="TreeGrafter"/>
</dbReference>
<dbReference type="InterPro" id="IPR036134">
    <property type="entry name" value="Crypto/Photolyase_FAD-like_sf"/>
</dbReference>
<feature type="domain" description="Photolyase/cryptochrome alpha/beta" evidence="7">
    <location>
        <begin position="4"/>
        <end position="133"/>
    </location>
</feature>
<dbReference type="Pfam" id="PF03441">
    <property type="entry name" value="FAD_binding_7"/>
    <property type="match status" value="1"/>
</dbReference>
<proteinExistence type="inferred from homology"/>
<dbReference type="PANTHER" id="PTHR11455:SF9">
    <property type="entry name" value="CRYPTOCHROME CIRCADIAN CLOCK 5 ISOFORM X1"/>
    <property type="match status" value="1"/>
</dbReference>
<dbReference type="SUPFAM" id="SSF52425">
    <property type="entry name" value="Cryptochrome/photolyase, N-terminal domain"/>
    <property type="match status" value="1"/>
</dbReference>
<dbReference type="EMBL" id="QHJQ01000002">
    <property type="protein sequence ID" value="PXA05041.1"/>
    <property type="molecule type" value="Genomic_DNA"/>
</dbReference>
<feature type="binding site" evidence="4">
    <location>
        <position position="212"/>
    </location>
    <ligand>
        <name>FAD</name>
        <dbReference type="ChEBI" id="CHEBI:57692"/>
    </ligand>
</feature>
<accession>A0A317ZNX4</accession>
<evidence type="ECO:0000313" key="9">
    <source>
        <dbReference type="Proteomes" id="UP000247099"/>
    </source>
</evidence>
<dbReference type="GO" id="GO:0009416">
    <property type="term" value="P:response to light stimulus"/>
    <property type="evidence" value="ECO:0007669"/>
    <property type="project" value="TreeGrafter"/>
</dbReference>
<dbReference type="SUPFAM" id="SSF48173">
    <property type="entry name" value="Cryptochrome/photolyase FAD-binding domain"/>
    <property type="match status" value="1"/>
</dbReference>
<dbReference type="OrthoDB" id="9772484at2"/>
<evidence type="ECO:0000256" key="3">
    <source>
        <dbReference type="ARBA" id="ARBA00022827"/>
    </source>
</evidence>
<dbReference type="Gene3D" id="1.10.579.10">
    <property type="entry name" value="DNA Cyclobutane Dipyrimidine Photolyase, subunit A, domain 3"/>
    <property type="match status" value="1"/>
</dbReference>
<comment type="similarity">
    <text evidence="5">Belongs to the DNA photolyase family.</text>
</comment>
<reference evidence="8 9" key="1">
    <citation type="submission" date="2018-05" db="EMBL/GenBank/DDBJ databases">
        <title>Coraliomargarita sinensis sp. nov., isolated from a marine solar saltern.</title>
        <authorList>
            <person name="Zhou L.Y."/>
        </authorList>
    </citation>
    <scope>NUCLEOTIDE SEQUENCE [LARGE SCALE GENOMIC DNA]</scope>
    <source>
        <strain evidence="8 9">WN38</strain>
    </source>
</reference>
<dbReference type="InterPro" id="IPR005101">
    <property type="entry name" value="Cryptochr/Photolyase_FAD-bd"/>
</dbReference>
<dbReference type="PROSITE" id="PS51645">
    <property type="entry name" value="PHR_CRY_ALPHA_BETA"/>
    <property type="match status" value="1"/>
</dbReference>
<keyword evidence="2 4" id="KW-0285">Flavoprotein</keyword>
<protein>
    <submittedName>
        <fullName evidence="8">Deoxyribodipyrimidine photolyase</fullName>
    </submittedName>
</protein>
<dbReference type="AlphaFoldDB" id="A0A317ZNX4"/>
<comment type="cofactor">
    <cofactor evidence="4">
        <name>FAD</name>
        <dbReference type="ChEBI" id="CHEBI:57692"/>
    </cofactor>
    <text evidence="4">Binds 1 FAD per subunit.</text>
</comment>
<feature type="compositionally biased region" description="Basic and acidic residues" evidence="6">
    <location>
        <begin position="473"/>
        <end position="489"/>
    </location>
</feature>